<accession>A0AAN6TQE4</accession>
<proteinExistence type="predicted"/>
<evidence type="ECO:0000313" key="1">
    <source>
        <dbReference type="EMBL" id="KAK4118755.1"/>
    </source>
</evidence>
<sequence>MVADWRDAFAARTIPTPKRRGKYSEHDYLYGRFAASKFLDDIVPDYRLAHLRFIQLVVPPYVHYVWPQNDRDELVEWGDTIGRIRGKISLRALTTVSSWPTRSANRAAAAVPRNGRGPTS</sequence>
<protein>
    <submittedName>
        <fullName evidence="1">Uncharacterized protein</fullName>
    </submittedName>
</protein>
<dbReference type="RefSeq" id="XP_062642528.1">
    <property type="nucleotide sequence ID" value="XM_062791534.1"/>
</dbReference>
<keyword evidence="2" id="KW-1185">Reference proteome</keyword>
<name>A0AAN6TQE4_9PEZI</name>
<organism evidence="1 2">
    <name type="scientific">Parathielavia appendiculata</name>
    <dbReference type="NCBI Taxonomy" id="2587402"/>
    <lineage>
        <taxon>Eukaryota</taxon>
        <taxon>Fungi</taxon>
        <taxon>Dikarya</taxon>
        <taxon>Ascomycota</taxon>
        <taxon>Pezizomycotina</taxon>
        <taxon>Sordariomycetes</taxon>
        <taxon>Sordariomycetidae</taxon>
        <taxon>Sordariales</taxon>
        <taxon>Chaetomiaceae</taxon>
        <taxon>Parathielavia</taxon>
    </lineage>
</organism>
<gene>
    <name evidence="1" type="ORF">N657DRAFT_637790</name>
</gene>
<dbReference type="Proteomes" id="UP001302602">
    <property type="component" value="Unassembled WGS sequence"/>
</dbReference>
<reference evidence="1" key="1">
    <citation type="journal article" date="2023" name="Mol. Phylogenet. Evol.">
        <title>Genome-scale phylogeny and comparative genomics of the fungal order Sordariales.</title>
        <authorList>
            <person name="Hensen N."/>
            <person name="Bonometti L."/>
            <person name="Westerberg I."/>
            <person name="Brannstrom I.O."/>
            <person name="Guillou S."/>
            <person name="Cros-Aarteil S."/>
            <person name="Calhoun S."/>
            <person name="Haridas S."/>
            <person name="Kuo A."/>
            <person name="Mondo S."/>
            <person name="Pangilinan J."/>
            <person name="Riley R."/>
            <person name="LaButti K."/>
            <person name="Andreopoulos B."/>
            <person name="Lipzen A."/>
            <person name="Chen C."/>
            <person name="Yan M."/>
            <person name="Daum C."/>
            <person name="Ng V."/>
            <person name="Clum A."/>
            <person name="Steindorff A."/>
            <person name="Ohm R.A."/>
            <person name="Martin F."/>
            <person name="Silar P."/>
            <person name="Natvig D.O."/>
            <person name="Lalanne C."/>
            <person name="Gautier V."/>
            <person name="Ament-Velasquez S.L."/>
            <person name="Kruys A."/>
            <person name="Hutchinson M.I."/>
            <person name="Powell A.J."/>
            <person name="Barry K."/>
            <person name="Miller A.N."/>
            <person name="Grigoriev I.V."/>
            <person name="Debuchy R."/>
            <person name="Gladieux P."/>
            <person name="Hiltunen Thoren M."/>
            <person name="Johannesson H."/>
        </authorList>
    </citation>
    <scope>NUCLEOTIDE SEQUENCE</scope>
    <source>
        <strain evidence="1">CBS 731.68</strain>
    </source>
</reference>
<dbReference type="GeneID" id="87828303"/>
<comment type="caution">
    <text evidence="1">The sequence shown here is derived from an EMBL/GenBank/DDBJ whole genome shotgun (WGS) entry which is preliminary data.</text>
</comment>
<evidence type="ECO:0000313" key="2">
    <source>
        <dbReference type="Proteomes" id="UP001302602"/>
    </source>
</evidence>
<dbReference type="AlphaFoldDB" id="A0AAN6TQE4"/>
<reference evidence="1" key="2">
    <citation type="submission" date="2023-05" db="EMBL/GenBank/DDBJ databases">
        <authorList>
            <consortium name="Lawrence Berkeley National Laboratory"/>
            <person name="Steindorff A."/>
            <person name="Hensen N."/>
            <person name="Bonometti L."/>
            <person name="Westerberg I."/>
            <person name="Brannstrom I.O."/>
            <person name="Guillou S."/>
            <person name="Cros-Aarteil S."/>
            <person name="Calhoun S."/>
            <person name="Haridas S."/>
            <person name="Kuo A."/>
            <person name="Mondo S."/>
            <person name="Pangilinan J."/>
            <person name="Riley R."/>
            <person name="Labutti K."/>
            <person name="Andreopoulos B."/>
            <person name="Lipzen A."/>
            <person name="Chen C."/>
            <person name="Yanf M."/>
            <person name="Daum C."/>
            <person name="Ng V."/>
            <person name="Clum A."/>
            <person name="Ohm R."/>
            <person name="Martin F."/>
            <person name="Silar P."/>
            <person name="Natvig D."/>
            <person name="Lalanne C."/>
            <person name="Gautier V."/>
            <person name="Ament-Velasquez S.L."/>
            <person name="Kruys A."/>
            <person name="Hutchinson M.I."/>
            <person name="Powell A.J."/>
            <person name="Barry K."/>
            <person name="Miller A.N."/>
            <person name="Grigoriev I.V."/>
            <person name="Debuchy R."/>
            <person name="Gladieux P."/>
            <person name="Thoren M.H."/>
            <person name="Johannesson H."/>
        </authorList>
    </citation>
    <scope>NUCLEOTIDE SEQUENCE</scope>
    <source>
        <strain evidence="1">CBS 731.68</strain>
    </source>
</reference>
<dbReference type="EMBL" id="MU853260">
    <property type="protein sequence ID" value="KAK4118755.1"/>
    <property type="molecule type" value="Genomic_DNA"/>
</dbReference>